<dbReference type="OrthoDB" id="6077919at2759"/>
<dbReference type="PANTHER" id="PTHR24379:SF121">
    <property type="entry name" value="C2H2-TYPE DOMAIN-CONTAINING PROTEIN"/>
    <property type="match status" value="1"/>
</dbReference>
<dbReference type="Proteomes" id="UP000192223">
    <property type="component" value="Unplaced"/>
</dbReference>
<feature type="compositionally biased region" description="Acidic residues" evidence="7">
    <location>
        <begin position="197"/>
        <end position="209"/>
    </location>
</feature>
<keyword evidence="10" id="KW-1185">Reference proteome</keyword>
<evidence type="ECO:0000256" key="7">
    <source>
        <dbReference type="SAM" id="MobiDB-lite"/>
    </source>
</evidence>
<dbReference type="AlphaFoldDB" id="A0A1W4XGR8"/>
<feature type="domain" description="C2H2-type" evidence="8">
    <location>
        <begin position="445"/>
        <end position="473"/>
    </location>
</feature>
<evidence type="ECO:0000313" key="10">
    <source>
        <dbReference type="Proteomes" id="UP000192223"/>
    </source>
</evidence>
<dbReference type="InterPro" id="IPR013087">
    <property type="entry name" value="Znf_C2H2_type"/>
</dbReference>
<dbReference type="SMART" id="SM00355">
    <property type="entry name" value="ZnF_C2H2"/>
    <property type="match status" value="6"/>
</dbReference>
<evidence type="ECO:0000256" key="1">
    <source>
        <dbReference type="ARBA" id="ARBA00022723"/>
    </source>
</evidence>
<feature type="binding site" evidence="6">
    <location>
        <position position="57"/>
    </location>
    <ligand>
        <name>Zn(2+)</name>
        <dbReference type="ChEBI" id="CHEBI:29105"/>
    </ligand>
</feature>
<evidence type="ECO:0000256" key="6">
    <source>
        <dbReference type="PROSITE-ProRule" id="PRU01263"/>
    </source>
</evidence>
<evidence type="ECO:0000256" key="2">
    <source>
        <dbReference type="ARBA" id="ARBA00022737"/>
    </source>
</evidence>
<evidence type="ECO:0000259" key="9">
    <source>
        <dbReference type="PROSITE" id="PS51915"/>
    </source>
</evidence>
<gene>
    <name evidence="11" type="primary">LOC108744184</name>
</gene>
<feature type="region of interest" description="Disordered" evidence="7">
    <location>
        <begin position="335"/>
        <end position="408"/>
    </location>
</feature>
<evidence type="ECO:0000256" key="3">
    <source>
        <dbReference type="ARBA" id="ARBA00022771"/>
    </source>
</evidence>
<feature type="domain" description="C2H2-type" evidence="8">
    <location>
        <begin position="416"/>
        <end position="444"/>
    </location>
</feature>
<feature type="compositionally biased region" description="Polar residues" evidence="7">
    <location>
        <begin position="387"/>
        <end position="408"/>
    </location>
</feature>
<dbReference type="SUPFAM" id="SSF57667">
    <property type="entry name" value="beta-beta-alpha zinc fingers"/>
    <property type="match status" value="1"/>
</dbReference>
<dbReference type="PANTHER" id="PTHR24379">
    <property type="entry name" value="KRAB AND ZINC FINGER DOMAIN-CONTAINING"/>
    <property type="match status" value="1"/>
</dbReference>
<dbReference type="Gene3D" id="3.40.1800.20">
    <property type="match status" value="1"/>
</dbReference>
<dbReference type="GO" id="GO:0008270">
    <property type="term" value="F:zinc ion binding"/>
    <property type="evidence" value="ECO:0007669"/>
    <property type="project" value="UniProtKB-UniRule"/>
</dbReference>
<dbReference type="InterPro" id="IPR012934">
    <property type="entry name" value="Znf_AD"/>
</dbReference>
<feature type="region of interest" description="Disordered" evidence="7">
    <location>
        <begin position="150"/>
        <end position="262"/>
    </location>
</feature>
<dbReference type="Gene3D" id="3.30.160.60">
    <property type="entry name" value="Classic Zinc Finger"/>
    <property type="match status" value="3"/>
</dbReference>
<proteinExistence type="predicted"/>
<dbReference type="PROSITE" id="PS00028">
    <property type="entry name" value="ZINC_FINGER_C2H2_1"/>
    <property type="match status" value="3"/>
</dbReference>
<dbReference type="Pfam" id="PF07776">
    <property type="entry name" value="zf-AD"/>
    <property type="match status" value="1"/>
</dbReference>
<dbReference type="SUPFAM" id="SSF57716">
    <property type="entry name" value="Glucocorticoid receptor-like (DNA-binding domain)"/>
    <property type="match status" value="1"/>
</dbReference>
<feature type="domain" description="C2H2-type" evidence="8">
    <location>
        <begin position="743"/>
        <end position="771"/>
    </location>
</feature>
<keyword evidence="3 5" id="KW-0863">Zinc-finger</keyword>
<feature type="domain" description="ZAD" evidence="9">
    <location>
        <begin position="9"/>
        <end position="84"/>
    </location>
</feature>
<dbReference type="PROSITE" id="PS51915">
    <property type="entry name" value="ZAD"/>
    <property type="match status" value="1"/>
</dbReference>
<accession>A0A1W4XGR8</accession>
<dbReference type="GeneID" id="108744184"/>
<keyword evidence="2" id="KW-0677">Repeat</keyword>
<dbReference type="PROSITE" id="PS50157">
    <property type="entry name" value="ZINC_FINGER_C2H2_2"/>
    <property type="match status" value="3"/>
</dbReference>
<evidence type="ECO:0000256" key="4">
    <source>
        <dbReference type="ARBA" id="ARBA00022833"/>
    </source>
</evidence>
<feature type="binding site" evidence="6">
    <location>
        <position position="14"/>
    </location>
    <ligand>
        <name>Zn(2+)</name>
        <dbReference type="ChEBI" id="CHEBI:29105"/>
    </ligand>
</feature>
<feature type="binding site" evidence="6">
    <location>
        <position position="11"/>
    </location>
    <ligand>
        <name>Zn(2+)</name>
        <dbReference type="ChEBI" id="CHEBI:29105"/>
    </ligand>
</feature>
<name>A0A1W4XGR8_AGRPL</name>
<organism evidence="10 11">
    <name type="scientific">Agrilus planipennis</name>
    <name type="common">Emerald ash borer</name>
    <name type="synonym">Agrilus marcopoli</name>
    <dbReference type="NCBI Taxonomy" id="224129"/>
    <lineage>
        <taxon>Eukaryota</taxon>
        <taxon>Metazoa</taxon>
        <taxon>Ecdysozoa</taxon>
        <taxon>Arthropoda</taxon>
        <taxon>Hexapoda</taxon>
        <taxon>Insecta</taxon>
        <taxon>Pterygota</taxon>
        <taxon>Neoptera</taxon>
        <taxon>Endopterygota</taxon>
        <taxon>Coleoptera</taxon>
        <taxon>Polyphaga</taxon>
        <taxon>Elateriformia</taxon>
        <taxon>Buprestoidea</taxon>
        <taxon>Buprestidae</taxon>
        <taxon>Agrilinae</taxon>
        <taxon>Agrilus</taxon>
    </lineage>
</organism>
<feature type="compositionally biased region" description="Basic and acidic residues" evidence="7">
    <location>
        <begin position="210"/>
        <end position="219"/>
    </location>
</feature>
<feature type="compositionally biased region" description="Acidic residues" evidence="7">
    <location>
        <begin position="220"/>
        <end position="236"/>
    </location>
</feature>
<dbReference type="SMART" id="SM00868">
    <property type="entry name" value="zf-AD"/>
    <property type="match status" value="1"/>
</dbReference>
<dbReference type="RefSeq" id="XP_018335316.1">
    <property type="nucleotide sequence ID" value="XM_018479814.2"/>
</dbReference>
<feature type="compositionally biased region" description="Polar residues" evidence="7">
    <location>
        <begin position="242"/>
        <end position="251"/>
    </location>
</feature>
<evidence type="ECO:0000313" key="11">
    <source>
        <dbReference type="RefSeq" id="XP_018335316.1"/>
    </source>
</evidence>
<keyword evidence="4 6" id="KW-0862">Zinc</keyword>
<feature type="compositionally biased region" description="Polar residues" evidence="7">
    <location>
        <begin position="162"/>
        <end position="174"/>
    </location>
</feature>
<keyword evidence="1 6" id="KW-0479">Metal-binding</keyword>
<feature type="binding site" evidence="6">
    <location>
        <position position="60"/>
    </location>
    <ligand>
        <name>Zn(2+)</name>
        <dbReference type="ChEBI" id="CHEBI:29105"/>
    </ligand>
</feature>
<dbReference type="GO" id="GO:0005634">
    <property type="term" value="C:nucleus"/>
    <property type="evidence" value="ECO:0007669"/>
    <property type="project" value="InterPro"/>
</dbReference>
<sequence length="808" mass="91638">MVNSVELMQLCRLCLVKDEVNIPIFDNETDVQQIFLKISTCLPVKVTQDDNLPKKICNDCSYKLDLCYQFWNTSANSEKQLVTWLNEVGLSQETLNEAKLQKTESNSTPGLVLKQETIEPESESSHEVVNNVSTESQEYILQQQQLPYQTPAFPFTDDNFVSGESANAGASKTHTNNKRESTLKRKRQAVATVTQPDSDDDVDEDIDDPTETKVAKTEETSDDDRDDDGLNDEESTEFAGVPSTSTDNEQPGPSGIGKNVVDAPLLKSALRRSSRLSVKQQKSGTPARSCSLCFDIFASLAEYKEHKKIHKTIADVALKHDNRIFDKSENILINSDEISEDSSQSSDGPYETESEYEVSENSIASNSDSDESQGNKKSISNKKNIRSPVTSSKEQLRSNQSIEMQNTSRETKINEYKCNYCNSMTNTTSELVEHLEKNHLNERCFRCTSCPENAFTFEELQNHFNNFHRNSSPVQMILTESFNFDSTDTGHSLKIISLNSLLVANATVTSENEETVNESSDRKKNDTTTIQCIHEKKIMKRNHVEIQNNQSVDTIEPGSNMITMSTNINKNFLSSNDEVNATNPNAKKSLCDKNIETNNFTNKEKEYKSNVSDYVAICSFCKMLFKLPLLLRDHLKAEHNKIGPFQCALCLKEFGNDYRNLNSHLKLKHASNISCYRCMNSKEELVFHRNEYHRTYCDICKKYYIILLSLHNVLHRQEQIKCTMHDKICNGKLSLAEHSEVNFPCSVCGKKFRRKDDVERHYELVHSEIETSLCQACGKDVNVNYLKPHLMTDGPGEITCCKICKKNI</sequence>
<evidence type="ECO:0000256" key="5">
    <source>
        <dbReference type="PROSITE-ProRule" id="PRU00042"/>
    </source>
</evidence>
<reference evidence="11" key="1">
    <citation type="submission" date="2025-08" db="UniProtKB">
        <authorList>
            <consortium name="RefSeq"/>
        </authorList>
    </citation>
    <scope>IDENTIFICATION</scope>
    <source>
        <tissue evidence="11">Entire body</tissue>
    </source>
</reference>
<evidence type="ECO:0000259" key="8">
    <source>
        <dbReference type="PROSITE" id="PS50157"/>
    </source>
</evidence>
<dbReference type="InterPro" id="IPR036236">
    <property type="entry name" value="Znf_C2H2_sf"/>
</dbReference>
<protein>
    <submittedName>
        <fullName evidence="11">Zinc finger and BTB domain-containing protein 41 isoform X5</fullName>
    </submittedName>
</protein>